<evidence type="ECO:0000256" key="2">
    <source>
        <dbReference type="SAM" id="MobiDB-lite"/>
    </source>
</evidence>
<organism evidence="4 5">
    <name type="scientific">Fonsecaea pedrosoi CBS 271.37</name>
    <dbReference type="NCBI Taxonomy" id="1442368"/>
    <lineage>
        <taxon>Eukaryota</taxon>
        <taxon>Fungi</taxon>
        <taxon>Dikarya</taxon>
        <taxon>Ascomycota</taxon>
        <taxon>Pezizomycotina</taxon>
        <taxon>Eurotiomycetes</taxon>
        <taxon>Chaetothyriomycetidae</taxon>
        <taxon>Chaetothyriales</taxon>
        <taxon>Herpotrichiellaceae</taxon>
        <taxon>Fonsecaea</taxon>
    </lineage>
</organism>
<dbReference type="HOGENOM" id="CLU_1415204_0_0_1"/>
<dbReference type="PANTHER" id="PTHR10039:SF5">
    <property type="entry name" value="NACHT DOMAIN-CONTAINING PROTEIN"/>
    <property type="match status" value="1"/>
</dbReference>
<dbReference type="PANTHER" id="PTHR10039">
    <property type="entry name" value="AMELOGENIN"/>
    <property type="match status" value="1"/>
</dbReference>
<gene>
    <name evidence="4" type="ORF">Z517_03962</name>
</gene>
<protein>
    <recommendedName>
        <fullName evidence="3">Nephrocystin 3-like N-terminal domain-containing protein</fullName>
    </recommendedName>
</protein>
<keyword evidence="1" id="KW-0677">Repeat</keyword>
<proteinExistence type="predicted"/>
<evidence type="ECO:0000256" key="1">
    <source>
        <dbReference type="ARBA" id="ARBA00022737"/>
    </source>
</evidence>
<feature type="compositionally biased region" description="Basic and acidic residues" evidence="2">
    <location>
        <begin position="1"/>
        <end position="16"/>
    </location>
</feature>
<name>A0A0D2H8L8_9EURO</name>
<dbReference type="OrthoDB" id="4115537at2759"/>
<dbReference type="VEuPathDB" id="FungiDB:Z517_03962"/>
<evidence type="ECO:0000259" key="3">
    <source>
        <dbReference type="Pfam" id="PF24883"/>
    </source>
</evidence>
<feature type="domain" description="Nephrocystin 3-like N-terminal" evidence="3">
    <location>
        <begin position="146"/>
        <end position="183"/>
    </location>
</feature>
<dbReference type="Pfam" id="PF24883">
    <property type="entry name" value="NPHP3_N"/>
    <property type="match status" value="1"/>
</dbReference>
<dbReference type="InterPro" id="IPR056884">
    <property type="entry name" value="NPHP3-like_N"/>
</dbReference>
<dbReference type="AlphaFoldDB" id="A0A0D2H8L8"/>
<dbReference type="EMBL" id="KN846971">
    <property type="protein sequence ID" value="KIW80939.1"/>
    <property type="molecule type" value="Genomic_DNA"/>
</dbReference>
<dbReference type="GeneID" id="25303452"/>
<evidence type="ECO:0000313" key="5">
    <source>
        <dbReference type="Proteomes" id="UP000053029"/>
    </source>
</evidence>
<dbReference type="RefSeq" id="XP_013284747.1">
    <property type="nucleotide sequence ID" value="XM_013429293.1"/>
</dbReference>
<accession>A0A0D2H8L8</accession>
<keyword evidence="5" id="KW-1185">Reference proteome</keyword>
<feature type="region of interest" description="Disordered" evidence="2">
    <location>
        <begin position="1"/>
        <end position="41"/>
    </location>
</feature>
<evidence type="ECO:0000313" key="4">
    <source>
        <dbReference type="EMBL" id="KIW80939.1"/>
    </source>
</evidence>
<dbReference type="Proteomes" id="UP000053029">
    <property type="component" value="Unassembled WGS sequence"/>
</dbReference>
<sequence length="192" mass="21928">MASDGSRRQSRVDPDRLQLQNTSETTKTAHALPTPGTNPPAQHPFPHILDDGITELWCPSDPAQIVADIYFVHDLMGHPFKTWCHSKAAPSQYQRADTGSRRHVLSKILGRKHEAPQQTTLMEALDFTNRCSREQQLSDLDTPEKTFTWIWDTPFKTWLEHDSSIFWIYEKPASGKSTLLNYIRNAGIPARY</sequence>
<reference evidence="4 5" key="1">
    <citation type="submission" date="2015-01" db="EMBL/GenBank/DDBJ databases">
        <title>The Genome Sequence of Fonsecaea pedrosoi CBS 271.37.</title>
        <authorList>
            <consortium name="The Broad Institute Genomics Platform"/>
            <person name="Cuomo C."/>
            <person name="de Hoog S."/>
            <person name="Gorbushina A."/>
            <person name="Stielow B."/>
            <person name="Teixiera M."/>
            <person name="Abouelleil A."/>
            <person name="Chapman S.B."/>
            <person name="Priest M."/>
            <person name="Young S.K."/>
            <person name="Wortman J."/>
            <person name="Nusbaum C."/>
            <person name="Birren B."/>
        </authorList>
    </citation>
    <scope>NUCLEOTIDE SEQUENCE [LARGE SCALE GENOMIC DNA]</scope>
    <source>
        <strain evidence="4 5">CBS 271.37</strain>
    </source>
</reference>
<feature type="compositionally biased region" description="Polar residues" evidence="2">
    <location>
        <begin position="18"/>
        <end position="28"/>
    </location>
</feature>